<evidence type="ECO:0000259" key="8">
    <source>
        <dbReference type="Pfam" id="PF07687"/>
    </source>
</evidence>
<protein>
    <submittedName>
        <fullName evidence="9">Succinyl-diaminopimelate desuccinylase</fullName>
    </submittedName>
</protein>
<comment type="similarity">
    <text evidence="3">Belongs to the peptidase M20A family.</text>
</comment>
<dbReference type="InterPro" id="IPR036264">
    <property type="entry name" value="Bact_exopeptidase_dim_dom"/>
</dbReference>
<keyword evidence="7" id="KW-0170">Cobalt</keyword>
<dbReference type="AlphaFoldDB" id="A0A917W1A9"/>
<evidence type="ECO:0000256" key="2">
    <source>
        <dbReference type="ARBA" id="ARBA00001947"/>
    </source>
</evidence>
<accession>A0A917W1A9</accession>
<keyword evidence="10" id="KW-1185">Reference proteome</keyword>
<evidence type="ECO:0000256" key="3">
    <source>
        <dbReference type="ARBA" id="ARBA00006247"/>
    </source>
</evidence>
<evidence type="ECO:0000256" key="4">
    <source>
        <dbReference type="ARBA" id="ARBA00022723"/>
    </source>
</evidence>
<dbReference type="PANTHER" id="PTHR43808">
    <property type="entry name" value="ACETYLORNITHINE DEACETYLASE"/>
    <property type="match status" value="1"/>
</dbReference>
<evidence type="ECO:0000256" key="7">
    <source>
        <dbReference type="ARBA" id="ARBA00023285"/>
    </source>
</evidence>
<keyword evidence="5" id="KW-0378">Hydrolase</keyword>
<reference evidence="9" key="2">
    <citation type="submission" date="2020-09" db="EMBL/GenBank/DDBJ databases">
        <authorList>
            <person name="Sun Q."/>
            <person name="Ohkuma M."/>
        </authorList>
    </citation>
    <scope>NUCLEOTIDE SEQUENCE</scope>
    <source>
        <strain evidence="9">JCM 15325</strain>
    </source>
</reference>
<proteinExistence type="inferred from homology"/>
<dbReference type="InterPro" id="IPR002933">
    <property type="entry name" value="Peptidase_M20"/>
</dbReference>
<comment type="cofactor">
    <cofactor evidence="1">
        <name>Co(2+)</name>
        <dbReference type="ChEBI" id="CHEBI:48828"/>
    </cofactor>
</comment>
<evidence type="ECO:0000256" key="5">
    <source>
        <dbReference type="ARBA" id="ARBA00022801"/>
    </source>
</evidence>
<dbReference type="InterPro" id="IPR010182">
    <property type="entry name" value="ArgE/DapE"/>
</dbReference>
<evidence type="ECO:0000256" key="1">
    <source>
        <dbReference type="ARBA" id="ARBA00001941"/>
    </source>
</evidence>
<dbReference type="SUPFAM" id="SSF53187">
    <property type="entry name" value="Zn-dependent exopeptidases"/>
    <property type="match status" value="1"/>
</dbReference>
<dbReference type="SUPFAM" id="SSF55031">
    <property type="entry name" value="Bacterial exopeptidase dimerisation domain"/>
    <property type="match status" value="1"/>
</dbReference>
<reference evidence="9" key="1">
    <citation type="journal article" date="2014" name="Int. J. Syst. Evol. Microbiol.">
        <title>Complete genome sequence of Corynebacterium casei LMG S-19264T (=DSM 44701T), isolated from a smear-ripened cheese.</title>
        <authorList>
            <consortium name="US DOE Joint Genome Institute (JGI-PGF)"/>
            <person name="Walter F."/>
            <person name="Albersmeier A."/>
            <person name="Kalinowski J."/>
            <person name="Ruckert C."/>
        </authorList>
    </citation>
    <scope>NUCLEOTIDE SEQUENCE</scope>
    <source>
        <strain evidence="9">JCM 15325</strain>
    </source>
</reference>
<dbReference type="RefSeq" id="WP_188803134.1">
    <property type="nucleotide sequence ID" value="NZ_BMOK01000008.1"/>
</dbReference>
<keyword evidence="4" id="KW-0479">Metal-binding</keyword>
<name>A0A917W1A9_9BACL</name>
<dbReference type="Pfam" id="PF07687">
    <property type="entry name" value="M20_dimer"/>
    <property type="match status" value="1"/>
</dbReference>
<dbReference type="NCBIfam" id="TIGR01910">
    <property type="entry name" value="DapE-ArgE"/>
    <property type="match status" value="1"/>
</dbReference>
<keyword evidence="6" id="KW-0862">Zinc</keyword>
<gene>
    <name evidence="9" type="ORF">GCM10007968_21180</name>
</gene>
<feature type="domain" description="Peptidase M20 dimerisation" evidence="8">
    <location>
        <begin position="185"/>
        <end position="286"/>
    </location>
</feature>
<dbReference type="Proteomes" id="UP000654670">
    <property type="component" value="Unassembled WGS sequence"/>
</dbReference>
<evidence type="ECO:0000313" key="9">
    <source>
        <dbReference type="EMBL" id="GGL56956.1"/>
    </source>
</evidence>
<dbReference type="InterPro" id="IPR050072">
    <property type="entry name" value="Peptidase_M20A"/>
</dbReference>
<dbReference type="GO" id="GO:0046872">
    <property type="term" value="F:metal ion binding"/>
    <property type="evidence" value="ECO:0007669"/>
    <property type="project" value="UniProtKB-KW"/>
</dbReference>
<comment type="caution">
    <text evidence="9">The sequence shown here is derived from an EMBL/GenBank/DDBJ whole genome shotgun (WGS) entry which is preliminary data.</text>
</comment>
<dbReference type="Gene3D" id="3.40.630.10">
    <property type="entry name" value="Zn peptidases"/>
    <property type="match status" value="2"/>
</dbReference>
<comment type="cofactor">
    <cofactor evidence="2">
        <name>Zn(2+)</name>
        <dbReference type="ChEBI" id="CHEBI:29105"/>
    </cofactor>
</comment>
<dbReference type="Pfam" id="PF01546">
    <property type="entry name" value="Peptidase_M20"/>
    <property type="match status" value="1"/>
</dbReference>
<dbReference type="CDD" id="cd08659">
    <property type="entry name" value="M20_ArgE_DapE-like"/>
    <property type="match status" value="1"/>
</dbReference>
<organism evidence="9 10">
    <name type="scientific">Sporolactobacillus putidus</name>
    <dbReference type="NCBI Taxonomy" id="492735"/>
    <lineage>
        <taxon>Bacteria</taxon>
        <taxon>Bacillati</taxon>
        <taxon>Bacillota</taxon>
        <taxon>Bacilli</taxon>
        <taxon>Bacillales</taxon>
        <taxon>Sporolactobacillaceae</taxon>
        <taxon>Sporolactobacillus</taxon>
    </lineage>
</organism>
<evidence type="ECO:0000313" key="10">
    <source>
        <dbReference type="Proteomes" id="UP000654670"/>
    </source>
</evidence>
<sequence length="392" mass="42817">MSIEDIYRLIDEDDAVLFLKSLIRLNSVNPPGSEKKVAELIKERSEKAGLKASLFTFEPGRSNLFVEGASNRTEKENRNLVLSGHLDTVPIGNGKWEHDPWSADQDGDRLYGRGSSDMKSGAAAMILALETIQKSGVRLKGNLSFLGTAGEEVDGRGARSVLREGIIKNATAMVIGEPTNNELLIAHKGVLWLEIIINGKTAHAGWPENGVNAISAMHVFVQKLGEIDLPNHEILGKSTLNLGLINGGTAPNMVADRCQLTIDIRMVPGQERDGILHQVKTILAAISDPMGITYKVNVLNNMLPVSTSREDPFIKVSADTLQEVLDKKPIFGGANYYSDGSIFTTENKNIPILIFGPGNPVMAHQPNEWVDLRNFIDSIRYYIALAVHYLGA</sequence>
<dbReference type="Gene3D" id="3.30.70.360">
    <property type="match status" value="1"/>
</dbReference>
<evidence type="ECO:0000256" key="6">
    <source>
        <dbReference type="ARBA" id="ARBA00022833"/>
    </source>
</evidence>
<dbReference type="GO" id="GO:0016787">
    <property type="term" value="F:hydrolase activity"/>
    <property type="evidence" value="ECO:0007669"/>
    <property type="project" value="UniProtKB-KW"/>
</dbReference>
<dbReference type="EMBL" id="BMOK01000008">
    <property type="protein sequence ID" value="GGL56956.1"/>
    <property type="molecule type" value="Genomic_DNA"/>
</dbReference>
<dbReference type="InterPro" id="IPR011650">
    <property type="entry name" value="Peptidase_M20_dimer"/>
</dbReference>